<reference evidence="3 4" key="1">
    <citation type="submission" date="2016-10" db="EMBL/GenBank/DDBJ databases">
        <authorList>
            <person name="de Groot N.N."/>
        </authorList>
    </citation>
    <scope>NUCLEOTIDE SEQUENCE [LARGE SCALE GENOMIC DNA]</scope>
    <source>
        <strain evidence="3 4">DSM 19219</strain>
    </source>
</reference>
<feature type="transmembrane region" description="Helical" evidence="1">
    <location>
        <begin position="7"/>
        <end position="32"/>
    </location>
</feature>
<dbReference type="EMBL" id="FNNI01000005">
    <property type="protein sequence ID" value="SDX42342.1"/>
    <property type="molecule type" value="Genomic_DNA"/>
</dbReference>
<dbReference type="OrthoDB" id="7852375at2"/>
<evidence type="ECO:0000313" key="3">
    <source>
        <dbReference type="EMBL" id="SDX42342.1"/>
    </source>
</evidence>
<keyword evidence="1" id="KW-1133">Transmembrane helix</keyword>
<evidence type="ECO:0000259" key="2">
    <source>
        <dbReference type="Pfam" id="PF06094"/>
    </source>
</evidence>
<keyword evidence="1" id="KW-0812">Transmembrane</keyword>
<dbReference type="CDD" id="cd06661">
    <property type="entry name" value="GGCT_like"/>
    <property type="match status" value="1"/>
</dbReference>
<dbReference type="GO" id="GO:0016740">
    <property type="term" value="F:transferase activity"/>
    <property type="evidence" value="ECO:0007669"/>
    <property type="project" value="UniProtKB-KW"/>
</dbReference>
<dbReference type="InterPro" id="IPR013024">
    <property type="entry name" value="GGCT-like"/>
</dbReference>
<organism evidence="3 4">
    <name type="scientific">Aidingimonas halophila</name>
    <dbReference type="NCBI Taxonomy" id="574349"/>
    <lineage>
        <taxon>Bacteria</taxon>
        <taxon>Pseudomonadati</taxon>
        <taxon>Pseudomonadota</taxon>
        <taxon>Gammaproteobacteria</taxon>
        <taxon>Oceanospirillales</taxon>
        <taxon>Halomonadaceae</taxon>
        <taxon>Aidingimonas</taxon>
    </lineage>
</organism>
<gene>
    <name evidence="3" type="ORF">SAMN05443545_105250</name>
</gene>
<dbReference type="STRING" id="574349.SAMN05443545_105250"/>
<dbReference type="Pfam" id="PF06094">
    <property type="entry name" value="GGACT"/>
    <property type="match status" value="1"/>
</dbReference>
<proteinExistence type="predicted"/>
<dbReference type="SUPFAM" id="SSF110857">
    <property type="entry name" value="Gamma-glutamyl cyclotransferase-like"/>
    <property type="match status" value="1"/>
</dbReference>
<keyword evidence="1" id="KW-0472">Membrane</keyword>
<dbReference type="AlphaFoldDB" id="A0A1H3BK59"/>
<dbReference type="InterPro" id="IPR009288">
    <property type="entry name" value="AIG2-like_dom"/>
</dbReference>
<sequence length="137" mass="16009">MRRWRYLLAAIAGVPVCIALYLWLTLLSPFLYERPDSLDAIEPGTHQVFVYGTLQYAPVRWLVYGRSGNPETVYLENFRRDGLDLEPVSGSRVEGLLLTVDEKELAKLDRYERLGIRYERQRLTLSDGSRAWVYIRR</sequence>
<feature type="domain" description="Gamma-glutamylcyclotransferase AIG2-like" evidence="2">
    <location>
        <begin position="48"/>
        <end position="135"/>
    </location>
</feature>
<dbReference type="InterPro" id="IPR036568">
    <property type="entry name" value="GGCT-like_sf"/>
</dbReference>
<accession>A0A1H3BK59</accession>
<dbReference type="RefSeq" id="WP_092569730.1">
    <property type="nucleotide sequence ID" value="NZ_BMXH01000003.1"/>
</dbReference>
<name>A0A1H3BK59_9GAMM</name>
<evidence type="ECO:0000256" key="1">
    <source>
        <dbReference type="SAM" id="Phobius"/>
    </source>
</evidence>
<keyword evidence="4" id="KW-1185">Reference proteome</keyword>
<dbReference type="Proteomes" id="UP000198500">
    <property type="component" value="Unassembled WGS sequence"/>
</dbReference>
<evidence type="ECO:0000313" key="4">
    <source>
        <dbReference type="Proteomes" id="UP000198500"/>
    </source>
</evidence>
<protein>
    <submittedName>
        <fullName evidence="3">Gamma-glutamyl cyclotransferase, AIG2-like</fullName>
    </submittedName>
</protein>
<keyword evidence="3" id="KW-0808">Transferase</keyword>
<dbReference type="Gene3D" id="3.10.490.10">
    <property type="entry name" value="Gamma-glutamyl cyclotransferase-like"/>
    <property type="match status" value="1"/>
</dbReference>